<protein>
    <recommendedName>
        <fullName evidence="1">DUF6985 domain-containing protein</fullName>
    </recommendedName>
</protein>
<dbReference type="Pfam" id="PF22481">
    <property type="entry name" value="DUF6985"/>
    <property type="match status" value="1"/>
</dbReference>
<accession>A0A840TV76</accession>
<name>A0A840TV76_9BACT</name>
<dbReference type="InterPro" id="IPR054254">
    <property type="entry name" value="DUF6985"/>
</dbReference>
<sequence length="166" mass="19676">MTRDEFLENLEHVEEFGVYQTSLYSKLFSRIVKIWIYSEKDDKENDITELEVKRLNGFLKLDISIEEKIKTEIWDHFNVCVSNIDYGFVPQVLVDNYGGNTELANREYFQCLDSNDSFKKAELDYVFFSDVSNKEDIIFQLIFKVPWENEHGLTMTLINGRIEFID</sequence>
<comment type="caution">
    <text evidence="2">The sequence shown here is derived from an EMBL/GenBank/DDBJ whole genome shotgun (WGS) entry which is preliminary data.</text>
</comment>
<dbReference type="AlphaFoldDB" id="A0A840TV76"/>
<feature type="domain" description="DUF6985" evidence="1">
    <location>
        <begin position="19"/>
        <end position="163"/>
    </location>
</feature>
<keyword evidence="3" id="KW-1185">Reference proteome</keyword>
<gene>
    <name evidence="2" type="ORF">HNQ92_002141</name>
</gene>
<evidence type="ECO:0000313" key="2">
    <source>
        <dbReference type="EMBL" id="MBB5283998.1"/>
    </source>
</evidence>
<proteinExistence type="predicted"/>
<evidence type="ECO:0000313" key="3">
    <source>
        <dbReference type="Proteomes" id="UP000557307"/>
    </source>
</evidence>
<reference evidence="2 3" key="1">
    <citation type="submission" date="2020-08" db="EMBL/GenBank/DDBJ databases">
        <title>Genomic Encyclopedia of Type Strains, Phase IV (KMG-IV): sequencing the most valuable type-strain genomes for metagenomic binning, comparative biology and taxonomic classification.</title>
        <authorList>
            <person name="Goeker M."/>
        </authorList>
    </citation>
    <scope>NUCLEOTIDE SEQUENCE [LARGE SCALE GENOMIC DNA]</scope>
    <source>
        <strain evidence="2 3">DSM 105074</strain>
    </source>
</reference>
<organism evidence="2 3">
    <name type="scientific">Rhabdobacter roseus</name>
    <dbReference type="NCBI Taxonomy" id="1655419"/>
    <lineage>
        <taxon>Bacteria</taxon>
        <taxon>Pseudomonadati</taxon>
        <taxon>Bacteroidota</taxon>
        <taxon>Cytophagia</taxon>
        <taxon>Cytophagales</taxon>
        <taxon>Cytophagaceae</taxon>
        <taxon>Rhabdobacter</taxon>
    </lineage>
</organism>
<dbReference type="EMBL" id="JACHGF010000003">
    <property type="protein sequence ID" value="MBB5283998.1"/>
    <property type="molecule type" value="Genomic_DNA"/>
</dbReference>
<evidence type="ECO:0000259" key="1">
    <source>
        <dbReference type="Pfam" id="PF22481"/>
    </source>
</evidence>
<dbReference type="Proteomes" id="UP000557307">
    <property type="component" value="Unassembled WGS sequence"/>
</dbReference>
<dbReference type="RefSeq" id="WP_184173968.1">
    <property type="nucleotide sequence ID" value="NZ_JACHGF010000003.1"/>
</dbReference>